<keyword evidence="3" id="KW-0813">Transport</keyword>
<evidence type="ECO:0000256" key="12">
    <source>
        <dbReference type="ARBA" id="ARBA00037975"/>
    </source>
</evidence>
<dbReference type="InterPro" id="IPR016174">
    <property type="entry name" value="Di-haem_cyt_TM"/>
</dbReference>
<evidence type="ECO:0000256" key="9">
    <source>
        <dbReference type="ARBA" id="ARBA00022989"/>
    </source>
</evidence>
<accession>A0A7W4JIU6</accession>
<dbReference type="InterPro" id="IPR011577">
    <property type="entry name" value="Cyt_b561_bac/Ni-Hgenase"/>
</dbReference>
<comment type="cofactor">
    <cofactor evidence="1">
        <name>heme b</name>
        <dbReference type="ChEBI" id="CHEBI:60344"/>
    </cofactor>
</comment>
<reference evidence="15 16" key="1">
    <citation type="submission" date="2020-04" db="EMBL/GenBank/DDBJ databases">
        <title>Description of novel Gluconacetobacter.</title>
        <authorList>
            <person name="Sombolestani A."/>
        </authorList>
    </citation>
    <scope>NUCLEOTIDE SEQUENCE [LARGE SCALE GENOMIC DNA]</scope>
    <source>
        <strain evidence="15 16">LMG 1382</strain>
    </source>
</reference>
<feature type="domain" description="Cytochrome b561 bacterial/Ni-hydrogenase" evidence="14">
    <location>
        <begin position="9"/>
        <end position="173"/>
    </location>
</feature>
<evidence type="ECO:0000313" key="15">
    <source>
        <dbReference type="EMBL" id="MBB2185560.1"/>
    </source>
</evidence>
<dbReference type="GO" id="GO:0009055">
    <property type="term" value="F:electron transfer activity"/>
    <property type="evidence" value="ECO:0007669"/>
    <property type="project" value="InterPro"/>
</dbReference>
<dbReference type="RefSeq" id="WP_114726254.1">
    <property type="nucleotide sequence ID" value="NZ_BJMI01000001.1"/>
</dbReference>
<dbReference type="GO" id="GO:0022904">
    <property type="term" value="P:respiratory electron transport chain"/>
    <property type="evidence" value="ECO:0007669"/>
    <property type="project" value="InterPro"/>
</dbReference>
<gene>
    <name evidence="15" type="ORF">HLH32_04035</name>
</gene>
<dbReference type="OrthoDB" id="1247465at2"/>
<keyword evidence="6 13" id="KW-0812">Transmembrane</keyword>
<feature type="transmembrane region" description="Helical" evidence="13">
    <location>
        <begin position="48"/>
        <end position="67"/>
    </location>
</feature>
<organism evidence="15 16">
    <name type="scientific">Gluconacetobacter liquefaciens</name>
    <name type="common">Acetobacter liquefaciens</name>
    <dbReference type="NCBI Taxonomy" id="89584"/>
    <lineage>
        <taxon>Bacteria</taxon>
        <taxon>Pseudomonadati</taxon>
        <taxon>Pseudomonadota</taxon>
        <taxon>Alphaproteobacteria</taxon>
        <taxon>Acetobacterales</taxon>
        <taxon>Acetobacteraceae</taxon>
        <taxon>Gluconacetobacter</taxon>
    </lineage>
</organism>
<evidence type="ECO:0000256" key="4">
    <source>
        <dbReference type="ARBA" id="ARBA00022475"/>
    </source>
</evidence>
<protein>
    <submittedName>
        <fullName evidence="15">Cytochrome b</fullName>
    </submittedName>
</protein>
<dbReference type="GO" id="GO:0020037">
    <property type="term" value="F:heme binding"/>
    <property type="evidence" value="ECO:0007669"/>
    <property type="project" value="TreeGrafter"/>
</dbReference>
<evidence type="ECO:0000256" key="6">
    <source>
        <dbReference type="ARBA" id="ARBA00022692"/>
    </source>
</evidence>
<evidence type="ECO:0000256" key="5">
    <source>
        <dbReference type="ARBA" id="ARBA00022617"/>
    </source>
</evidence>
<dbReference type="InterPro" id="IPR052168">
    <property type="entry name" value="Cytochrome_b561_oxidase"/>
</dbReference>
<keyword evidence="8" id="KW-0249">Electron transport</keyword>
<evidence type="ECO:0000313" key="16">
    <source>
        <dbReference type="Proteomes" id="UP000562982"/>
    </source>
</evidence>
<keyword evidence="7" id="KW-0479">Metal-binding</keyword>
<dbReference type="PANTHER" id="PTHR30529">
    <property type="entry name" value="CYTOCHROME B561"/>
    <property type="match status" value="1"/>
</dbReference>
<comment type="subcellular location">
    <subcellularLocation>
        <location evidence="2">Cell membrane</location>
        <topology evidence="2">Multi-pass membrane protein</topology>
    </subcellularLocation>
</comment>
<dbReference type="GO" id="GO:0046872">
    <property type="term" value="F:metal ion binding"/>
    <property type="evidence" value="ECO:0007669"/>
    <property type="project" value="UniProtKB-KW"/>
</dbReference>
<evidence type="ECO:0000256" key="2">
    <source>
        <dbReference type="ARBA" id="ARBA00004651"/>
    </source>
</evidence>
<keyword evidence="10" id="KW-0408">Iron</keyword>
<dbReference type="Gene3D" id="1.20.950.20">
    <property type="entry name" value="Transmembrane di-heme cytochromes, Chain C"/>
    <property type="match status" value="1"/>
</dbReference>
<evidence type="ECO:0000256" key="1">
    <source>
        <dbReference type="ARBA" id="ARBA00001970"/>
    </source>
</evidence>
<sequence>MMSGVRSHVYDAVTRRFHWVTAAIVFLQFAMGESWGWFGPVWKTVARNIHTSVGMVFALLLLARLYWRWVRRSGMPPSSGRMALGVHLLLYGLLIAEVADGVGWRLTGSHPLYVFGFDIRCTPCRLDRPWHDRVGWLHHYGAWLIVILACGHAGAALWRHLVVRDGTLGRMLPRVRPR</sequence>
<dbReference type="SUPFAM" id="SSF81342">
    <property type="entry name" value="Transmembrane di-heme cytochromes"/>
    <property type="match status" value="1"/>
</dbReference>
<evidence type="ECO:0000256" key="3">
    <source>
        <dbReference type="ARBA" id="ARBA00022448"/>
    </source>
</evidence>
<dbReference type="Pfam" id="PF01292">
    <property type="entry name" value="Ni_hydr_CYTB"/>
    <property type="match status" value="1"/>
</dbReference>
<proteinExistence type="inferred from homology"/>
<keyword evidence="5" id="KW-0349">Heme</keyword>
<feature type="transmembrane region" description="Helical" evidence="13">
    <location>
        <begin position="140"/>
        <end position="162"/>
    </location>
</feature>
<keyword evidence="4" id="KW-1003">Cell membrane</keyword>
<comment type="caution">
    <text evidence="15">The sequence shown here is derived from an EMBL/GenBank/DDBJ whole genome shotgun (WGS) entry which is preliminary data.</text>
</comment>
<dbReference type="GO" id="GO:0005886">
    <property type="term" value="C:plasma membrane"/>
    <property type="evidence" value="ECO:0007669"/>
    <property type="project" value="UniProtKB-SubCell"/>
</dbReference>
<evidence type="ECO:0000256" key="8">
    <source>
        <dbReference type="ARBA" id="ARBA00022982"/>
    </source>
</evidence>
<evidence type="ECO:0000256" key="10">
    <source>
        <dbReference type="ARBA" id="ARBA00023004"/>
    </source>
</evidence>
<name>A0A7W4JIU6_GLULI</name>
<feature type="transmembrane region" description="Helical" evidence="13">
    <location>
        <begin position="88"/>
        <end position="107"/>
    </location>
</feature>
<comment type="similarity">
    <text evidence="12">Belongs to the cytochrome b561 family.</text>
</comment>
<keyword evidence="9 13" id="KW-1133">Transmembrane helix</keyword>
<dbReference type="Proteomes" id="UP000562982">
    <property type="component" value="Unassembled WGS sequence"/>
</dbReference>
<evidence type="ECO:0000256" key="11">
    <source>
        <dbReference type="ARBA" id="ARBA00023136"/>
    </source>
</evidence>
<evidence type="ECO:0000256" key="7">
    <source>
        <dbReference type="ARBA" id="ARBA00022723"/>
    </source>
</evidence>
<evidence type="ECO:0000256" key="13">
    <source>
        <dbReference type="SAM" id="Phobius"/>
    </source>
</evidence>
<dbReference type="EMBL" id="JABEQI010000002">
    <property type="protein sequence ID" value="MBB2185560.1"/>
    <property type="molecule type" value="Genomic_DNA"/>
</dbReference>
<dbReference type="AlphaFoldDB" id="A0A7W4JIU6"/>
<dbReference type="PANTHER" id="PTHR30529:SF1">
    <property type="entry name" value="CYTOCHROME B561 HOMOLOG 2"/>
    <property type="match status" value="1"/>
</dbReference>
<evidence type="ECO:0000259" key="14">
    <source>
        <dbReference type="Pfam" id="PF01292"/>
    </source>
</evidence>
<keyword evidence="11 13" id="KW-0472">Membrane</keyword>